<evidence type="ECO:0000313" key="6">
    <source>
        <dbReference type="EMBL" id="TQM38686.1"/>
    </source>
</evidence>
<accession>A0A543FXW2</accession>
<evidence type="ECO:0000256" key="1">
    <source>
        <dbReference type="ARBA" id="ARBA00023015"/>
    </source>
</evidence>
<keyword evidence="2" id="KW-0804">Transcription</keyword>
<comment type="caution">
    <text evidence="6">The sequence shown here is derived from an EMBL/GenBank/DDBJ whole genome shotgun (WGS) entry which is preliminary data.</text>
</comment>
<keyword evidence="4" id="KW-0812">Transmembrane</keyword>
<protein>
    <submittedName>
        <fullName evidence="6">Putative zinc finger protein</fullName>
    </submittedName>
</protein>
<name>A0A543FXW2_9PSEU</name>
<dbReference type="InterPro" id="IPR041916">
    <property type="entry name" value="Anti_sigma_zinc_sf"/>
</dbReference>
<sequence length="220" mass="22616">MSSGRWRISVTTPDWGHDHLSSDAIVAFVDDELAPGPHLRATQHLAQCPECAAQVVAQGQARSALRTADCPSLPSSLLSSLRSIPQDADLPAPPAGLAVTPDGQFVSVLRPERFERATRGRSEAPQSDRTHRRMWLGTGVAVTGLAAGAIAFAVPAAVTGSAVPAPGDSDPLHRPVLGGTATPVDARLQLVPAPQPAAATSAPPSSAPTSAPRAAGHEPR</sequence>
<proteinExistence type="predicted"/>
<organism evidence="6 7">
    <name type="scientific">Pseudonocardia cypriaca</name>
    <dbReference type="NCBI Taxonomy" id="882449"/>
    <lineage>
        <taxon>Bacteria</taxon>
        <taxon>Bacillati</taxon>
        <taxon>Actinomycetota</taxon>
        <taxon>Actinomycetes</taxon>
        <taxon>Pseudonocardiales</taxon>
        <taxon>Pseudonocardiaceae</taxon>
        <taxon>Pseudonocardia</taxon>
    </lineage>
</organism>
<evidence type="ECO:0000256" key="4">
    <source>
        <dbReference type="SAM" id="Phobius"/>
    </source>
</evidence>
<keyword evidence="7" id="KW-1185">Reference proteome</keyword>
<keyword evidence="4" id="KW-0472">Membrane</keyword>
<dbReference type="InterPro" id="IPR027383">
    <property type="entry name" value="Znf_put"/>
</dbReference>
<dbReference type="Gene3D" id="1.10.10.1320">
    <property type="entry name" value="Anti-sigma factor, zinc-finger domain"/>
    <property type="match status" value="1"/>
</dbReference>
<feature type="compositionally biased region" description="Low complexity" evidence="3">
    <location>
        <begin position="196"/>
        <end position="214"/>
    </location>
</feature>
<reference evidence="6 7" key="1">
    <citation type="submission" date="2019-06" db="EMBL/GenBank/DDBJ databases">
        <title>Sequencing the genomes of 1000 actinobacteria strains.</title>
        <authorList>
            <person name="Klenk H.-P."/>
        </authorList>
    </citation>
    <scope>NUCLEOTIDE SEQUENCE [LARGE SCALE GENOMIC DNA]</scope>
    <source>
        <strain evidence="6 7">DSM 45511</strain>
    </source>
</reference>
<feature type="transmembrane region" description="Helical" evidence="4">
    <location>
        <begin position="135"/>
        <end position="158"/>
    </location>
</feature>
<dbReference type="EMBL" id="VFPH01000002">
    <property type="protein sequence ID" value="TQM38686.1"/>
    <property type="molecule type" value="Genomic_DNA"/>
</dbReference>
<gene>
    <name evidence="6" type="ORF">FB388_5930</name>
</gene>
<keyword evidence="4" id="KW-1133">Transmembrane helix</keyword>
<evidence type="ECO:0000256" key="3">
    <source>
        <dbReference type="SAM" id="MobiDB-lite"/>
    </source>
</evidence>
<dbReference type="AlphaFoldDB" id="A0A543FXW2"/>
<dbReference type="Proteomes" id="UP000319818">
    <property type="component" value="Unassembled WGS sequence"/>
</dbReference>
<evidence type="ECO:0000313" key="7">
    <source>
        <dbReference type="Proteomes" id="UP000319818"/>
    </source>
</evidence>
<feature type="region of interest" description="Disordered" evidence="3">
    <location>
        <begin position="165"/>
        <end position="220"/>
    </location>
</feature>
<evidence type="ECO:0000259" key="5">
    <source>
        <dbReference type="Pfam" id="PF13490"/>
    </source>
</evidence>
<dbReference type="OrthoDB" id="4775043at2"/>
<evidence type="ECO:0000256" key="2">
    <source>
        <dbReference type="ARBA" id="ARBA00023163"/>
    </source>
</evidence>
<keyword evidence="1" id="KW-0805">Transcription regulation</keyword>
<dbReference type="Pfam" id="PF13490">
    <property type="entry name" value="zf-HC2"/>
    <property type="match status" value="1"/>
</dbReference>
<feature type="domain" description="Putative zinc-finger" evidence="5">
    <location>
        <begin position="23"/>
        <end position="52"/>
    </location>
</feature>